<protein>
    <submittedName>
        <fullName evidence="11">Variant surface glycoprotein</fullName>
    </submittedName>
</protein>
<organism evidence="11">
    <name type="scientific">Trypanosoma brucei</name>
    <dbReference type="NCBI Taxonomy" id="5691"/>
    <lineage>
        <taxon>Eukaryota</taxon>
        <taxon>Discoba</taxon>
        <taxon>Euglenozoa</taxon>
        <taxon>Kinetoplastea</taxon>
        <taxon>Metakinetoplastina</taxon>
        <taxon>Trypanosomatida</taxon>
        <taxon>Trypanosomatidae</taxon>
        <taxon>Trypanosoma</taxon>
    </lineage>
</organism>
<reference evidence="11" key="1">
    <citation type="submission" date="2016-12" db="EMBL/GenBank/DDBJ databases">
        <title>Extending the VSGnome of Trypanosoma brucei strain TREU927.</title>
        <authorList>
            <person name="Cross G.A."/>
        </authorList>
    </citation>
    <scope>NUCLEOTIDE SEQUENCE</scope>
    <source>
        <strain evidence="11">Tb927.99.110</strain>
    </source>
</reference>
<accession>A0A1V0FXR5</accession>
<dbReference type="AlphaFoldDB" id="A0A1V0FXR5"/>
<keyword evidence="3" id="KW-1003">Cell membrane</keyword>
<evidence type="ECO:0000256" key="6">
    <source>
        <dbReference type="ARBA" id="ARBA00023180"/>
    </source>
</evidence>
<evidence type="ECO:0000259" key="10">
    <source>
        <dbReference type="Pfam" id="PF10659"/>
    </source>
</evidence>
<dbReference type="VEuPathDB" id="TriTrypDB:Tb427_000473400"/>
<dbReference type="EMBL" id="KY404279">
    <property type="protein sequence ID" value="ARB50530.1"/>
    <property type="molecule type" value="Genomic_DNA"/>
</dbReference>
<evidence type="ECO:0000256" key="5">
    <source>
        <dbReference type="ARBA" id="ARBA00023136"/>
    </source>
</evidence>
<sequence>MFGTAAGRLAGTSSTNFFALLLMCAVASRAADDTAAALTEVTDLCTELVFDEQLLEHFSENIRQANKQKDALVEETMALNLATAKAAGTPSEKAFLALTAASSIKLQKQKEAIAAASTDIEQAIEGLTKRIAQLAALQATSPDQAPTKKAVAASAPNVVFGGTTKACKLTTNTATGDFSACKTRRQNKGKLAHASKTLTAVHELKLVPDDNFVFPAMDITAKAHGNADSAVQAHQNGFYCAAVGDTTKTTAATAFAVEDIVLKPPKEKIQTVTLTTDGPANKVCKPVLPQDSASGPITADRLAALICNARSKTISKILTLTEETAETIRSLPAIRTVALILENPEIARTTTDTNKREEAANKAVNLIFGSPNTDIKAVYLSQLSKGETKLQLGNEKPQGTIQALATAQALPAALAFFHAAAQRNKDSTQQQALEADSEDKDCSSKKGAECIGKCEWDKEKEICKANKKGEGENKEKEDKKKDKCTGHTEKTKCEAENTGKSSPVCGWRKGKDNEPDQDKEMCRNGSILANKQFALSVVSAAFVALLF</sequence>
<dbReference type="GO" id="GO:0005886">
    <property type="term" value="C:plasma membrane"/>
    <property type="evidence" value="ECO:0007669"/>
    <property type="project" value="UniProtKB-SubCell"/>
</dbReference>
<keyword evidence="7" id="KW-0449">Lipoprotein</keyword>
<feature type="domain" description="Trypanosome variant surface glycoprotein C-terminal" evidence="10">
    <location>
        <begin position="436"/>
        <end position="546"/>
    </location>
</feature>
<proteinExistence type="predicted"/>
<feature type="compositionally biased region" description="Basic and acidic residues" evidence="8">
    <location>
        <begin position="509"/>
        <end position="518"/>
    </location>
</feature>
<keyword evidence="6" id="KW-0325">Glycoprotein</keyword>
<keyword evidence="9" id="KW-0732">Signal</keyword>
<evidence type="ECO:0000256" key="9">
    <source>
        <dbReference type="SAM" id="SignalP"/>
    </source>
</evidence>
<evidence type="ECO:0000313" key="11">
    <source>
        <dbReference type="EMBL" id="ARB50530.1"/>
    </source>
</evidence>
<dbReference type="VEuPathDB" id="TriTrypDB:Tb927.11.18740"/>
<keyword evidence="4" id="KW-0336">GPI-anchor</keyword>
<feature type="signal peptide" evidence="9">
    <location>
        <begin position="1"/>
        <end position="30"/>
    </location>
</feature>
<comment type="subcellular location">
    <subcellularLocation>
        <location evidence="2">Cell membrane</location>
        <topology evidence="2">Lipid-anchor</topology>
        <topology evidence="2">GPI-anchor</topology>
    </subcellularLocation>
</comment>
<dbReference type="InterPro" id="IPR019609">
    <property type="entry name" value="Variant_surf_glycoprt_trypan_C"/>
</dbReference>
<feature type="region of interest" description="Disordered" evidence="8">
    <location>
        <begin position="469"/>
        <end position="518"/>
    </location>
</feature>
<name>A0A1V0FXR5_9TRYP</name>
<evidence type="ECO:0000256" key="2">
    <source>
        <dbReference type="ARBA" id="ARBA00004609"/>
    </source>
</evidence>
<evidence type="ECO:0000256" key="1">
    <source>
        <dbReference type="ARBA" id="ARBA00002523"/>
    </source>
</evidence>
<dbReference type="Pfam" id="PF10659">
    <property type="entry name" value="Trypan_glycop_C"/>
    <property type="match status" value="1"/>
</dbReference>
<dbReference type="VEuPathDB" id="TriTrypDB:Tb1125.11.18740"/>
<feature type="compositionally biased region" description="Basic and acidic residues" evidence="8">
    <location>
        <begin position="469"/>
        <end position="497"/>
    </location>
</feature>
<evidence type="ECO:0000256" key="4">
    <source>
        <dbReference type="ARBA" id="ARBA00022622"/>
    </source>
</evidence>
<evidence type="ECO:0000256" key="7">
    <source>
        <dbReference type="ARBA" id="ARBA00023288"/>
    </source>
</evidence>
<dbReference type="GO" id="GO:0098552">
    <property type="term" value="C:side of membrane"/>
    <property type="evidence" value="ECO:0007669"/>
    <property type="project" value="UniProtKB-KW"/>
</dbReference>
<keyword evidence="5" id="KW-0472">Membrane</keyword>
<evidence type="ECO:0000256" key="8">
    <source>
        <dbReference type="SAM" id="MobiDB-lite"/>
    </source>
</evidence>
<evidence type="ECO:0000256" key="3">
    <source>
        <dbReference type="ARBA" id="ARBA00022475"/>
    </source>
</evidence>
<feature type="chain" id="PRO_5013319012" evidence="9">
    <location>
        <begin position="31"/>
        <end position="547"/>
    </location>
</feature>
<comment type="function">
    <text evidence="1">VSG forms a coat on the surface of the parasite. The trypanosome evades the immune response of the host by expressing a series of antigenically distinct VSGs from an estimated 1000 VSG genes.</text>
</comment>